<reference evidence="1 2" key="1">
    <citation type="submission" date="2019-12" db="EMBL/GenBank/DDBJ databases">
        <authorList>
            <person name="Li J."/>
        </authorList>
    </citation>
    <scope>NUCLEOTIDE SEQUENCE [LARGE SCALE GENOMIC DNA]</scope>
    <source>
        <strain evidence="1 2">HL2-2</strain>
    </source>
</reference>
<evidence type="ECO:0000313" key="2">
    <source>
        <dbReference type="Proteomes" id="UP000478208"/>
    </source>
</evidence>
<gene>
    <name evidence="1" type="ORF">GN138_10770</name>
</gene>
<evidence type="ECO:0000313" key="1">
    <source>
        <dbReference type="EMBL" id="MUU78928.1"/>
    </source>
</evidence>
<organism evidence="1 2">
    <name type="scientific">Winogradskyella endarachnes</name>
    <dbReference type="NCBI Taxonomy" id="2681965"/>
    <lineage>
        <taxon>Bacteria</taxon>
        <taxon>Pseudomonadati</taxon>
        <taxon>Bacteroidota</taxon>
        <taxon>Flavobacteriia</taxon>
        <taxon>Flavobacteriales</taxon>
        <taxon>Flavobacteriaceae</taxon>
        <taxon>Winogradskyella</taxon>
    </lineage>
</organism>
<dbReference type="RefSeq" id="WP_157363953.1">
    <property type="nucleotide sequence ID" value="NZ_WOWS01000003.1"/>
</dbReference>
<dbReference type="EMBL" id="WOWS01000003">
    <property type="protein sequence ID" value="MUU78928.1"/>
    <property type="molecule type" value="Genomic_DNA"/>
</dbReference>
<name>A0A6L6U9S2_9FLAO</name>
<sequence>MKKYYKYFAVLTALVLFNCQEDLESDLSNFVGFEEGPVVYTVDNSSTLTLDVTVAASEVANSDRTYSIYVDEDNSDLLSSYSVPSTVTIPAGTNLGTVSVSVTDDENLGFVTQTLVLDFVDEADTDFGDPVTLEFTETCLDTIVTFYLTLDTWPDETTWEIYDLSDLSAPIASGGPYINPDDDFAELSFDYCLASGDYGVVVYDSYGDGGPTYSVSIGDTVLVAETTLAGYNSSATFSVD</sequence>
<keyword evidence="2" id="KW-1185">Reference proteome</keyword>
<accession>A0A6L6U9S2</accession>
<comment type="caution">
    <text evidence="1">The sequence shown here is derived from an EMBL/GenBank/DDBJ whole genome shotgun (WGS) entry which is preliminary data.</text>
</comment>
<protein>
    <submittedName>
        <fullName evidence="1">Uncharacterized protein</fullName>
    </submittedName>
</protein>
<dbReference type="Proteomes" id="UP000478208">
    <property type="component" value="Unassembled WGS sequence"/>
</dbReference>
<dbReference type="AlphaFoldDB" id="A0A6L6U9S2"/>
<proteinExistence type="predicted"/>